<dbReference type="Proteomes" id="UP001575105">
    <property type="component" value="Unassembled WGS sequence"/>
</dbReference>
<dbReference type="EMBL" id="JBGUBD010000014">
    <property type="protein sequence ID" value="MFA9479985.1"/>
    <property type="molecule type" value="Genomic_DNA"/>
</dbReference>
<dbReference type="PANTHER" id="PTHR30146">
    <property type="entry name" value="LACI-RELATED TRANSCRIPTIONAL REPRESSOR"/>
    <property type="match status" value="1"/>
</dbReference>
<dbReference type="InterPro" id="IPR028082">
    <property type="entry name" value="Peripla_BP_I"/>
</dbReference>
<feature type="domain" description="HTH lacI-type" evidence="5">
    <location>
        <begin position="19"/>
        <end position="73"/>
    </location>
</feature>
<dbReference type="InterPro" id="IPR000843">
    <property type="entry name" value="HTH_LacI"/>
</dbReference>
<dbReference type="PROSITE" id="PS50932">
    <property type="entry name" value="HTH_LACI_2"/>
    <property type="match status" value="1"/>
</dbReference>
<evidence type="ECO:0000313" key="7">
    <source>
        <dbReference type="Proteomes" id="UP001575105"/>
    </source>
</evidence>
<dbReference type="RefSeq" id="WP_425346911.1">
    <property type="nucleotide sequence ID" value="NZ_JBGUBD010000014.1"/>
</dbReference>
<dbReference type="SUPFAM" id="SSF47413">
    <property type="entry name" value="lambda repressor-like DNA-binding domains"/>
    <property type="match status" value="1"/>
</dbReference>
<name>A0ABV4U8P4_9BACT</name>
<dbReference type="PANTHER" id="PTHR30146:SF148">
    <property type="entry name" value="HTH-TYPE TRANSCRIPTIONAL REPRESSOR PURR-RELATED"/>
    <property type="match status" value="1"/>
</dbReference>
<evidence type="ECO:0000256" key="4">
    <source>
        <dbReference type="ARBA" id="ARBA00023163"/>
    </source>
</evidence>
<dbReference type="Pfam" id="PF00356">
    <property type="entry name" value="LacI"/>
    <property type="match status" value="1"/>
</dbReference>
<dbReference type="SUPFAM" id="SSF53822">
    <property type="entry name" value="Periplasmic binding protein-like I"/>
    <property type="match status" value="1"/>
</dbReference>
<dbReference type="CDD" id="cd06267">
    <property type="entry name" value="PBP1_LacI_sugar_binding-like"/>
    <property type="match status" value="1"/>
</dbReference>
<dbReference type="CDD" id="cd01392">
    <property type="entry name" value="HTH_LacI"/>
    <property type="match status" value="1"/>
</dbReference>
<dbReference type="Pfam" id="PF13377">
    <property type="entry name" value="Peripla_BP_3"/>
    <property type="match status" value="1"/>
</dbReference>
<dbReference type="SMART" id="SM00354">
    <property type="entry name" value="HTH_LACI"/>
    <property type="match status" value="1"/>
</dbReference>
<dbReference type="Gene3D" id="1.10.260.40">
    <property type="entry name" value="lambda repressor-like DNA-binding domains"/>
    <property type="match status" value="1"/>
</dbReference>
<proteinExistence type="predicted"/>
<keyword evidence="2" id="KW-0805">Transcription regulation</keyword>
<gene>
    <name evidence="6" type="ORF">ACERK3_17030</name>
</gene>
<dbReference type="InterPro" id="IPR046335">
    <property type="entry name" value="LacI/GalR-like_sensor"/>
</dbReference>
<protein>
    <submittedName>
        <fullName evidence="6">LacI family DNA-binding transcriptional regulator</fullName>
    </submittedName>
</protein>
<dbReference type="GO" id="GO:0003677">
    <property type="term" value="F:DNA binding"/>
    <property type="evidence" value="ECO:0007669"/>
    <property type="project" value="UniProtKB-KW"/>
</dbReference>
<dbReference type="Gene3D" id="3.40.50.2300">
    <property type="match status" value="2"/>
</dbReference>
<organism evidence="6 7">
    <name type="scientific">Natronomicrosphaera hydrolytica</name>
    <dbReference type="NCBI Taxonomy" id="3242702"/>
    <lineage>
        <taxon>Bacteria</taxon>
        <taxon>Pseudomonadati</taxon>
        <taxon>Planctomycetota</taxon>
        <taxon>Phycisphaerae</taxon>
        <taxon>Phycisphaerales</taxon>
        <taxon>Phycisphaeraceae</taxon>
        <taxon>Natronomicrosphaera</taxon>
    </lineage>
</organism>
<evidence type="ECO:0000313" key="6">
    <source>
        <dbReference type="EMBL" id="MFA9479985.1"/>
    </source>
</evidence>
<keyword evidence="1" id="KW-0678">Repressor</keyword>
<keyword evidence="3 6" id="KW-0238">DNA-binding</keyword>
<evidence type="ECO:0000256" key="2">
    <source>
        <dbReference type="ARBA" id="ARBA00023015"/>
    </source>
</evidence>
<evidence type="ECO:0000256" key="3">
    <source>
        <dbReference type="ARBA" id="ARBA00023125"/>
    </source>
</evidence>
<sequence length="357" mass="38421">MPEPLDNLKPVASANGRRATMTQVAEAAGVTKGTVSKVLRGGDGFSDETRRRVMAAVQNFQYRRSTEQQRRGRVHIGQIGFMAVGPGPASTLIAGNVGAGYLLSMFEGCTAEAVERGESISLCRMTWDELAQGKIPAAVARNNVDGIVVRGAIDDKVASWLASLRVPVVLADCDRHLTQFSHVRIEHVRTMSKVVDHLTARGGQQFAVIAGDMDHLNAQERLAGLQVALTRRGLSFGPDAIVSSSDWGPDDGRRGVRTLIERGVKFDALVCQNDGIAMGALAELKQRGVAVPDEVRVVGYDDFPFAATLDPPLTSVGNFTFRLGQAAAGLLYDEIRLGKSERKQVVIEGEVISRKST</sequence>
<reference evidence="6 7" key="1">
    <citation type="submission" date="2024-08" db="EMBL/GenBank/DDBJ databases">
        <title>Whole-genome sequencing of halo(alkali)philic microorganisms from hypersaline lakes.</title>
        <authorList>
            <person name="Sorokin D.Y."/>
            <person name="Merkel A.Y."/>
            <person name="Messina E."/>
            <person name="Yakimov M."/>
        </authorList>
    </citation>
    <scope>NUCLEOTIDE SEQUENCE [LARGE SCALE GENOMIC DNA]</scope>
    <source>
        <strain evidence="6 7">AB-hyl4</strain>
    </source>
</reference>
<dbReference type="InterPro" id="IPR010982">
    <property type="entry name" value="Lambda_DNA-bd_dom_sf"/>
</dbReference>
<accession>A0ABV4U8P4</accession>
<keyword evidence="7" id="KW-1185">Reference proteome</keyword>
<evidence type="ECO:0000256" key="1">
    <source>
        <dbReference type="ARBA" id="ARBA00022491"/>
    </source>
</evidence>
<keyword evidence="4" id="KW-0804">Transcription</keyword>
<comment type="caution">
    <text evidence="6">The sequence shown here is derived from an EMBL/GenBank/DDBJ whole genome shotgun (WGS) entry which is preliminary data.</text>
</comment>
<evidence type="ECO:0000259" key="5">
    <source>
        <dbReference type="PROSITE" id="PS50932"/>
    </source>
</evidence>